<evidence type="ECO:0000256" key="2">
    <source>
        <dbReference type="ARBA" id="ARBA00023121"/>
    </source>
</evidence>
<name>A0AAE1WHE7_9LAMI</name>
<organism evidence="5 6">
    <name type="scientific">Sesamum angolense</name>
    <dbReference type="NCBI Taxonomy" id="2727404"/>
    <lineage>
        <taxon>Eukaryota</taxon>
        <taxon>Viridiplantae</taxon>
        <taxon>Streptophyta</taxon>
        <taxon>Embryophyta</taxon>
        <taxon>Tracheophyta</taxon>
        <taxon>Spermatophyta</taxon>
        <taxon>Magnoliopsida</taxon>
        <taxon>eudicotyledons</taxon>
        <taxon>Gunneridae</taxon>
        <taxon>Pentapetalae</taxon>
        <taxon>asterids</taxon>
        <taxon>lamiids</taxon>
        <taxon>Lamiales</taxon>
        <taxon>Pedaliaceae</taxon>
        <taxon>Sesamum</taxon>
    </lineage>
</organism>
<dbReference type="Proteomes" id="UP001289374">
    <property type="component" value="Unassembled WGS sequence"/>
</dbReference>
<dbReference type="EMBL" id="JACGWL010000010">
    <property type="protein sequence ID" value="KAK4393428.1"/>
    <property type="molecule type" value="Genomic_DNA"/>
</dbReference>
<dbReference type="AlphaFoldDB" id="A0AAE1WHE7"/>
<dbReference type="InterPro" id="IPR000582">
    <property type="entry name" value="Acyl-CoA-binding_protein"/>
</dbReference>
<feature type="domain" description="ACB" evidence="4">
    <location>
        <begin position="110"/>
        <end position="197"/>
    </location>
</feature>
<comment type="caution">
    <text evidence="5">The sequence shown here is derived from an EMBL/GenBank/DDBJ whole genome shotgun (WGS) entry which is preliminary data.</text>
</comment>
<dbReference type="SUPFAM" id="SSF47027">
    <property type="entry name" value="Acyl-CoA binding protein"/>
    <property type="match status" value="1"/>
</dbReference>
<keyword evidence="3" id="KW-0812">Transmembrane</keyword>
<protein>
    <submittedName>
        <fullName evidence="5">Acyl-CoA-binding domain-containing protein 3</fullName>
    </submittedName>
</protein>
<reference evidence="5" key="2">
    <citation type="journal article" date="2024" name="Plant">
        <title>Genomic evolution and insights into agronomic trait innovations of Sesamum species.</title>
        <authorList>
            <person name="Miao H."/>
            <person name="Wang L."/>
            <person name="Qu L."/>
            <person name="Liu H."/>
            <person name="Sun Y."/>
            <person name="Le M."/>
            <person name="Wang Q."/>
            <person name="Wei S."/>
            <person name="Zheng Y."/>
            <person name="Lin W."/>
            <person name="Duan Y."/>
            <person name="Cao H."/>
            <person name="Xiong S."/>
            <person name="Wang X."/>
            <person name="Wei L."/>
            <person name="Li C."/>
            <person name="Ma Q."/>
            <person name="Ju M."/>
            <person name="Zhao R."/>
            <person name="Li G."/>
            <person name="Mu C."/>
            <person name="Tian Q."/>
            <person name="Mei H."/>
            <person name="Zhang T."/>
            <person name="Gao T."/>
            <person name="Zhang H."/>
        </authorList>
    </citation>
    <scope>NUCLEOTIDE SEQUENCE</scope>
    <source>
        <strain evidence="5">K16</strain>
    </source>
</reference>
<keyword evidence="6" id="KW-1185">Reference proteome</keyword>
<sequence>MDAVDILLVCLVGFSVLVFLIVENIEESRKPCDETNESRVIYDSKRKTATGRCLLESVKARDDRGEEKTSCAVAEADRESLVSGSFVKDVGDQREDGFFDDWEGIERTELEKVFGEAVVFVSCKSNADGIDEDVKLQLYGLQKIALEGTCHELQPMALKLSARAKWNAWKQLGSMNREMAMEEYVNILAQAISGWKVKKRVDLFNCWMVYSTEECTGWLGYCYTKGSED</sequence>
<dbReference type="PROSITE" id="PS51228">
    <property type="entry name" value="ACB_2"/>
    <property type="match status" value="1"/>
</dbReference>
<dbReference type="InterPro" id="IPR035984">
    <property type="entry name" value="Acyl-CoA-binding_sf"/>
</dbReference>
<evidence type="ECO:0000259" key="4">
    <source>
        <dbReference type="PROSITE" id="PS51228"/>
    </source>
</evidence>
<feature type="transmembrane region" description="Helical" evidence="3">
    <location>
        <begin position="6"/>
        <end position="22"/>
    </location>
</feature>
<dbReference type="Gene3D" id="1.20.80.10">
    <property type="match status" value="1"/>
</dbReference>
<gene>
    <name evidence="5" type="ORF">Sango_1813600</name>
</gene>
<dbReference type="Pfam" id="PF00887">
    <property type="entry name" value="ACBP"/>
    <property type="match status" value="1"/>
</dbReference>
<keyword evidence="3" id="KW-1133">Transmembrane helix</keyword>
<keyword evidence="3" id="KW-0472">Membrane</keyword>
<evidence type="ECO:0000256" key="1">
    <source>
        <dbReference type="ARBA" id="ARBA00005567"/>
    </source>
</evidence>
<dbReference type="PANTHER" id="PTHR23310:SF105">
    <property type="entry name" value="ACYL-COA-BINDING DOMAIN-CONTAINING PROTEIN 5"/>
    <property type="match status" value="1"/>
</dbReference>
<evidence type="ECO:0000313" key="5">
    <source>
        <dbReference type="EMBL" id="KAK4393428.1"/>
    </source>
</evidence>
<dbReference type="InterPro" id="IPR014352">
    <property type="entry name" value="FERM/acyl-CoA-bd_prot_sf"/>
</dbReference>
<evidence type="ECO:0000313" key="6">
    <source>
        <dbReference type="Proteomes" id="UP001289374"/>
    </source>
</evidence>
<dbReference type="GO" id="GO:0000062">
    <property type="term" value="F:fatty-acyl-CoA binding"/>
    <property type="evidence" value="ECO:0007669"/>
    <property type="project" value="InterPro"/>
</dbReference>
<comment type="similarity">
    <text evidence="1">Belongs to the ACBP family.</text>
</comment>
<proteinExistence type="inferred from homology"/>
<dbReference type="GO" id="GO:0006631">
    <property type="term" value="P:fatty acid metabolic process"/>
    <property type="evidence" value="ECO:0007669"/>
    <property type="project" value="TreeGrafter"/>
</dbReference>
<reference evidence="5" key="1">
    <citation type="submission" date="2020-06" db="EMBL/GenBank/DDBJ databases">
        <authorList>
            <person name="Li T."/>
            <person name="Hu X."/>
            <person name="Zhang T."/>
            <person name="Song X."/>
            <person name="Zhang H."/>
            <person name="Dai N."/>
            <person name="Sheng W."/>
            <person name="Hou X."/>
            <person name="Wei L."/>
        </authorList>
    </citation>
    <scope>NUCLEOTIDE SEQUENCE</scope>
    <source>
        <strain evidence="5">K16</strain>
        <tissue evidence="5">Leaf</tissue>
    </source>
</reference>
<keyword evidence="2" id="KW-0446">Lipid-binding</keyword>
<dbReference type="PANTHER" id="PTHR23310">
    <property type="entry name" value="ACYL-COA-BINDING PROTEIN, ACBP"/>
    <property type="match status" value="1"/>
</dbReference>
<accession>A0AAE1WHE7</accession>
<evidence type="ECO:0000256" key="3">
    <source>
        <dbReference type="SAM" id="Phobius"/>
    </source>
</evidence>